<gene>
    <name evidence="2" type="ORF">ABB37_08297</name>
</gene>
<dbReference type="GeneID" id="26908582"/>
<feature type="compositionally biased region" description="Polar residues" evidence="1">
    <location>
        <begin position="172"/>
        <end position="182"/>
    </location>
</feature>
<evidence type="ECO:0000313" key="2">
    <source>
        <dbReference type="EMBL" id="KPA75762.1"/>
    </source>
</evidence>
<name>A0A0N0DS92_LEPPY</name>
<feature type="compositionally biased region" description="Low complexity" evidence="1">
    <location>
        <begin position="153"/>
        <end position="171"/>
    </location>
</feature>
<feature type="compositionally biased region" description="Low complexity" evidence="1">
    <location>
        <begin position="190"/>
        <end position="207"/>
    </location>
</feature>
<reference evidence="2 3" key="1">
    <citation type="submission" date="2015-07" db="EMBL/GenBank/DDBJ databases">
        <title>High-quality genome of monoxenous trypanosomatid Leptomonas pyrrhocoris.</title>
        <authorList>
            <person name="Flegontov P."/>
            <person name="Butenko A."/>
            <person name="Firsov S."/>
            <person name="Vlcek C."/>
            <person name="Logacheva M.D."/>
            <person name="Field M."/>
            <person name="Filatov D."/>
            <person name="Flegontova O."/>
            <person name="Gerasimov E."/>
            <person name="Jackson A.P."/>
            <person name="Kelly S."/>
            <person name="Opperdoes F."/>
            <person name="O'Reilly A."/>
            <person name="Votypka J."/>
            <person name="Yurchenko V."/>
            <person name="Lukes J."/>
        </authorList>
    </citation>
    <scope>NUCLEOTIDE SEQUENCE [LARGE SCALE GENOMIC DNA]</scope>
    <source>
        <strain evidence="2">H10</strain>
    </source>
</reference>
<feature type="compositionally biased region" description="Basic and acidic residues" evidence="1">
    <location>
        <begin position="1"/>
        <end position="11"/>
    </location>
</feature>
<dbReference type="AlphaFoldDB" id="A0A0N0DS92"/>
<feature type="region of interest" description="Disordered" evidence="1">
    <location>
        <begin position="148"/>
        <end position="221"/>
    </location>
</feature>
<organism evidence="2 3">
    <name type="scientific">Leptomonas pyrrhocoris</name>
    <name type="common">Firebug parasite</name>
    <dbReference type="NCBI Taxonomy" id="157538"/>
    <lineage>
        <taxon>Eukaryota</taxon>
        <taxon>Discoba</taxon>
        <taxon>Euglenozoa</taxon>
        <taxon>Kinetoplastea</taxon>
        <taxon>Metakinetoplastina</taxon>
        <taxon>Trypanosomatida</taxon>
        <taxon>Trypanosomatidae</taxon>
        <taxon>Leishmaniinae</taxon>
        <taxon>Leptomonas</taxon>
    </lineage>
</organism>
<proteinExistence type="predicted"/>
<dbReference type="RefSeq" id="XP_015654201.1">
    <property type="nucleotide sequence ID" value="XM_015807252.1"/>
</dbReference>
<evidence type="ECO:0000256" key="1">
    <source>
        <dbReference type="SAM" id="MobiDB-lite"/>
    </source>
</evidence>
<accession>A0A0N0DS92</accession>
<evidence type="ECO:0000313" key="3">
    <source>
        <dbReference type="Proteomes" id="UP000037923"/>
    </source>
</evidence>
<dbReference type="VEuPathDB" id="TriTrypDB:LpyrH10_23_0820"/>
<sequence length="482" mass="50664">MHQRYRTDNVHESLPGGIPPPSPPPPPQRTPPSASLITPRTLSTPPTPRLHCPTAPARSSLRSKRLPQQTPQQQRQHQKKDGDAPVASARAPTCQNDFTSTSEVLSGALSASADGGAAAAAAVQVCTPPLSSSSARWASVATLDLPAAEPSSMTQTGGTTTVATTTQMGGTPSRTFASTTPFASPPPQRQPHASAAAAPSAPSTPLSARRRQWTSPPPSQALLPSWVHAFCDHLSGRLPAPPAQVFRAAPAYAAGARGGGRDGGGEVASLRVEGNESLRSLSPSSPQPPFTRERQLRFTVNNDDDEGTYGRSFPQPAHSSSSSDSTPTHNRTGVVPPFSSSPTSFNGSLYAVDDRRTTADALLCTFASARAVQQRWAAPHLLLSNRTEELSRQATVDVAGSSVSLVAEAADRQVDAPAHASLFGAVRSTPRRRGWRLERAVQPPSLHAMGDDTTEKRARASLYAADQMGKSESLVCPPPTGR</sequence>
<comment type="caution">
    <text evidence="2">The sequence shown here is derived from an EMBL/GenBank/DDBJ whole genome shotgun (WGS) entry which is preliminary data.</text>
</comment>
<dbReference type="EMBL" id="LGTL01000023">
    <property type="protein sequence ID" value="KPA75762.1"/>
    <property type="molecule type" value="Genomic_DNA"/>
</dbReference>
<feature type="compositionally biased region" description="Pro residues" evidence="1">
    <location>
        <begin position="17"/>
        <end position="30"/>
    </location>
</feature>
<feature type="region of interest" description="Disordered" evidence="1">
    <location>
        <begin position="275"/>
        <end position="340"/>
    </location>
</feature>
<keyword evidence="3" id="KW-1185">Reference proteome</keyword>
<feature type="region of interest" description="Disordered" evidence="1">
    <location>
        <begin position="1"/>
        <end position="98"/>
    </location>
</feature>
<protein>
    <submittedName>
        <fullName evidence="2">Uncharacterized protein</fullName>
    </submittedName>
</protein>
<dbReference type="Proteomes" id="UP000037923">
    <property type="component" value="Unassembled WGS sequence"/>
</dbReference>